<dbReference type="AlphaFoldDB" id="A0AAD7ETE0"/>
<sequence length="276" mass="30883">MAVSISTAILFLFLSSISCVAPVRRTIVRRTTACIHNLLPSTNIHLHSHASPNARLVRAFHPTDIFVSTNPNGSVVLRTIIIGLPYPCADITPLAPNITTAEIQHLLEELNHYLRDLVPDQTAYPNLSNFGIPTWETLCRVVAVTLAYTHTNVVASAHNINQFVRLHPLVRPITQHNFRHSLLTTLIPRSLAPRIPPHIDPHPADIESAQRSVLWELDSLPPEAYNAARFVREPTVWDVLAFRANLNPIDVVTYIFRWQRGGAQTESNGRVVRQLA</sequence>
<feature type="chain" id="PRO_5042271733" evidence="1">
    <location>
        <begin position="20"/>
        <end position="276"/>
    </location>
</feature>
<proteinExistence type="predicted"/>
<feature type="signal peptide" evidence="1">
    <location>
        <begin position="1"/>
        <end position="19"/>
    </location>
</feature>
<evidence type="ECO:0000256" key="1">
    <source>
        <dbReference type="SAM" id="SignalP"/>
    </source>
</evidence>
<keyword evidence="3" id="KW-1185">Reference proteome</keyword>
<gene>
    <name evidence="2" type="ORF">DFH08DRAFT_807452</name>
</gene>
<evidence type="ECO:0000313" key="3">
    <source>
        <dbReference type="Proteomes" id="UP001218218"/>
    </source>
</evidence>
<organism evidence="2 3">
    <name type="scientific">Mycena albidolilacea</name>
    <dbReference type="NCBI Taxonomy" id="1033008"/>
    <lineage>
        <taxon>Eukaryota</taxon>
        <taxon>Fungi</taxon>
        <taxon>Dikarya</taxon>
        <taxon>Basidiomycota</taxon>
        <taxon>Agaricomycotina</taxon>
        <taxon>Agaricomycetes</taxon>
        <taxon>Agaricomycetidae</taxon>
        <taxon>Agaricales</taxon>
        <taxon>Marasmiineae</taxon>
        <taxon>Mycenaceae</taxon>
        <taxon>Mycena</taxon>
    </lineage>
</organism>
<dbReference type="EMBL" id="JARIHO010000016">
    <property type="protein sequence ID" value="KAJ7348852.1"/>
    <property type="molecule type" value="Genomic_DNA"/>
</dbReference>
<comment type="caution">
    <text evidence="2">The sequence shown here is derived from an EMBL/GenBank/DDBJ whole genome shotgun (WGS) entry which is preliminary data.</text>
</comment>
<dbReference type="Proteomes" id="UP001218218">
    <property type="component" value="Unassembled WGS sequence"/>
</dbReference>
<keyword evidence="1" id="KW-0732">Signal</keyword>
<name>A0AAD7ETE0_9AGAR</name>
<reference evidence="2" key="1">
    <citation type="submission" date="2023-03" db="EMBL/GenBank/DDBJ databases">
        <title>Massive genome expansion in bonnet fungi (Mycena s.s.) driven by repeated elements and novel gene families across ecological guilds.</title>
        <authorList>
            <consortium name="Lawrence Berkeley National Laboratory"/>
            <person name="Harder C.B."/>
            <person name="Miyauchi S."/>
            <person name="Viragh M."/>
            <person name="Kuo A."/>
            <person name="Thoen E."/>
            <person name="Andreopoulos B."/>
            <person name="Lu D."/>
            <person name="Skrede I."/>
            <person name="Drula E."/>
            <person name="Henrissat B."/>
            <person name="Morin E."/>
            <person name="Kohler A."/>
            <person name="Barry K."/>
            <person name="LaButti K."/>
            <person name="Morin E."/>
            <person name="Salamov A."/>
            <person name="Lipzen A."/>
            <person name="Mereny Z."/>
            <person name="Hegedus B."/>
            <person name="Baldrian P."/>
            <person name="Stursova M."/>
            <person name="Weitz H."/>
            <person name="Taylor A."/>
            <person name="Grigoriev I.V."/>
            <person name="Nagy L.G."/>
            <person name="Martin F."/>
            <person name="Kauserud H."/>
        </authorList>
    </citation>
    <scope>NUCLEOTIDE SEQUENCE</scope>
    <source>
        <strain evidence="2">CBHHK002</strain>
    </source>
</reference>
<evidence type="ECO:0000313" key="2">
    <source>
        <dbReference type="EMBL" id="KAJ7348852.1"/>
    </source>
</evidence>
<protein>
    <submittedName>
        <fullName evidence="2">Uncharacterized protein</fullName>
    </submittedName>
</protein>
<accession>A0AAD7ETE0</accession>